<dbReference type="SUPFAM" id="SSF53098">
    <property type="entry name" value="Ribonuclease H-like"/>
    <property type="match status" value="1"/>
</dbReference>
<dbReference type="OrthoDB" id="4779840at2759"/>
<proteinExistence type="predicted"/>
<evidence type="ECO:0000313" key="2">
    <source>
        <dbReference type="Proteomes" id="UP000765509"/>
    </source>
</evidence>
<name>A0A9Q3HE46_9BASI</name>
<dbReference type="EMBL" id="AVOT02016633">
    <property type="protein sequence ID" value="MBW0502058.1"/>
    <property type="molecule type" value="Genomic_DNA"/>
</dbReference>
<evidence type="ECO:0000313" key="1">
    <source>
        <dbReference type="EMBL" id="MBW0502058.1"/>
    </source>
</evidence>
<dbReference type="Gene3D" id="3.30.420.10">
    <property type="entry name" value="Ribonuclease H-like superfamily/Ribonuclease H"/>
    <property type="match status" value="1"/>
</dbReference>
<keyword evidence="2" id="KW-1185">Reference proteome</keyword>
<organism evidence="1 2">
    <name type="scientific">Austropuccinia psidii MF-1</name>
    <dbReference type="NCBI Taxonomy" id="1389203"/>
    <lineage>
        <taxon>Eukaryota</taxon>
        <taxon>Fungi</taxon>
        <taxon>Dikarya</taxon>
        <taxon>Basidiomycota</taxon>
        <taxon>Pucciniomycotina</taxon>
        <taxon>Pucciniomycetes</taxon>
        <taxon>Pucciniales</taxon>
        <taxon>Sphaerophragmiaceae</taxon>
        <taxon>Austropuccinia</taxon>
    </lineage>
</organism>
<dbReference type="AlphaFoldDB" id="A0A9Q3HE46"/>
<reference evidence="1" key="1">
    <citation type="submission" date="2021-03" db="EMBL/GenBank/DDBJ databases">
        <title>Draft genome sequence of rust myrtle Austropuccinia psidii MF-1, a brazilian biotype.</title>
        <authorList>
            <person name="Quecine M.C."/>
            <person name="Pachon D.M.R."/>
            <person name="Bonatelli M.L."/>
            <person name="Correr F.H."/>
            <person name="Franceschini L.M."/>
            <person name="Leite T.F."/>
            <person name="Margarido G.R.A."/>
            <person name="Almeida C.A."/>
            <person name="Ferrarezi J.A."/>
            <person name="Labate C.A."/>
        </authorList>
    </citation>
    <scope>NUCLEOTIDE SEQUENCE</scope>
    <source>
        <strain evidence="1">MF-1</strain>
    </source>
</reference>
<evidence type="ECO:0008006" key="3">
    <source>
        <dbReference type="Google" id="ProtNLM"/>
    </source>
</evidence>
<accession>A0A9Q3HE46</accession>
<dbReference type="GO" id="GO:0003676">
    <property type="term" value="F:nucleic acid binding"/>
    <property type="evidence" value="ECO:0007669"/>
    <property type="project" value="InterPro"/>
</dbReference>
<comment type="caution">
    <text evidence="1">The sequence shown here is derived from an EMBL/GenBank/DDBJ whole genome shotgun (WGS) entry which is preliminary data.</text>
</comment>
<dbReference type="InterPro" id="IPR036397">
    <property type="entry name" value="RNaseH_sf"/>
</dbReference>
<dbReference type="InterPro" id="IPR012337">
    <property type="entry name" value="RNaseH-like_sf"/>
</dbReference>
<protein>
    <recommendedName>
        <fullName evidence="3">Integrase catalytic domain-containing protein</fullName>
    </recommendedName>
</protein>
<gene>
    <name evidence="1" type="ORF">O181_041773</name>
</gene>
<dbReference type="Proteomes" id="UP000765509">
    <property type="component" value="Unassembled WGS sequence"/>
</dbReference>
<sequence length="183" mass="20601">MDRVTALPPGGEKGYRECLAIVDSNRNPKFTSALWTNLHKLLGTKLSSLTAYYPQADGVAGGRIQTLEDMIRRLCAYGLEIKVSDGFSHDWCTIIPALELAYKTLIHASQGKTAAMLEKGWNTKLPVDTLKKKLVDIHLTASRFKLRLDKVRNNENKSITDAFEYAKQKWYKSNKTHNSKEGT</sequence>